<dbReference type="RefSeq" id="WP_201945149.1">
    <property type="nucleotide sequence ID" value="NZ_JAERRJ010000002.1"/>
</dbReference>
<gene>
    <name evidence="2" type="ORF">JK358_08080</name>
</gene>
<evidence type="ECO:0000313" key="3">
    <source>
        <dbReference type="Proteomes" id="UP000602198"/>
    </source>
</evidence>
<reference evidence="2 3" key="1">
    <citation type="submission" date="2021-01" db="EMBL/GenBank/DDBJ databases">
        <title>WGS of actinomycetes isolated from Thailand.</title>
        <authorList>
            <person name="Thawai C."/>
        </authorList>
    </citation>
    <scope>NUCLEOTIDE SEQUENCE [LARGE SCALE GENOMIC DNA]</scope>
    <source>
        <strain evidence="2 3">LPG 2</strain>
    </source>
</reference>
<name>A0ABS1M1E4_9NOCA</name>
<proteinExistence type="predicted"/>
<feature type="chain" id="PRO_5046658935" description="Secreted protein" evidence="1">
    <location>
        <begin position="27"/>
        <end position="80"/>
    </location>
</feature>
<organism evidence="2 3">
    <name type="scientific">Nocardia acididurans</name>
    <dbReference type="NCBI Taxonomy" id="2802282"/>
    <lineage>
        <taxon>Bacteria</taxon>
        <taxon>Bacillati</taxon>
        <taxon>Actinomycetota</taxon>
        <taxon>Actinomycetes</taxon>
        <taxon>Mycobacteriales</taxon>
        <taxon>Nocardiaceae</taxon>
        <taxon>Nocardia</taxon>
    </lineage>
</organism>
<dbReference type="EMBL" id="JAERRJ010000002">
    <property type="protein sequence ID" value="MBL1074354.1"/>
    <property type="molecule type" value="Genomic_DNA"/>
</dbReference>
<evidence type="ECO:0000313" key="2">
    <source>
        <dbReference type="EMBL" id="MBL1074354.1"/>
    </source>
</evidence>
<sequence length="80" mass="8176">MMRTRLVAAVVFAGGLAAGFAGTAAAVPNTGSAAFAQQGDRGPFTQESECLSRGNRGIDAGEWNDYDCVGGPGNWTVVPK</sequence>
<protein>
    <recommendedName>
        <fullName evidence="4">Secreted protein</fullName>
    </recommendedName>
</protein>
<keyword evidence="1" id="KW-0732">Signal</keyword>
<accession>A0ABS1M1E4</accession>
<comment type="caution">
    <text evidence="2">The sequence shown here is derived from an EMBL/GenBank/DDBJ whole genome shotgun (WGS) entry which is preliminary data.</text>
</comment>
<feature type="signal peptide" evidence="1">
    <location>
        <begin position="1"/>
        <end position="26"/>
    </location>
</feature>
<dbReference type="Proteomes" id="UP000602198">
    <property type="component" value="Unassembled WGS sequence"/>
</dbReference>
<evidence type="ECO:0000256" key="1">
    <source>
        <dbReference type="SAM" id="SignalP"/>
    </source>
</evidence>
<keyword evidence="3" id="KW-1185">Reference proteome</keyword>
<evidence type="ECO:0008006" key="4">
    <source>
        <dbReference type="Google" id="ProtNLM"/>
    </source>
</evidence>